<reference evidence="1 2" key="1">
    <citation type="submission" date="2020-07" db="EMBL/GenBank/DDBJ databases">
        <authorList>
            <person name="Feng H."/>
        </authorList>
    </citation>
    <scope>NUCLEOTIDE SEQUENCE [LARGE SCALE GENOMIC DNA]</scope>
    <source>
        <strain evidence="2">s-10</strain>
    </source>
</reference>
<dbReference type="InterPro" id="IPR009256">
    <property type="entry name" value="YqgQ-like"/>
</dbReference>
<organism evidence="1 2">
    <name type="scientific">Paenactinomyces guangxiensis</name>
    <dbReference type="NCBI Taxonomy" id="1490290"/>
    <lineage>
        <taxon>Bacteria</taxon>
        <taxon>Bacillati</taxon>
        <taxon>Bacillota</taxon>
        <taxon>Bacilli</taxon>
        <taxon>Bacillales</taxon>
        <taxon>Thermoactinomycetaceae</taxon>
        <taxon>Paenactinomyces</taxon>
    </lineage>
</organism>
<proteinExistence type="predicted"/>
<sequence>MKTIADVRKLLKNFGTVIYTGDVEGDIDLMLEELKELNETGLIEREIFLQAYGILVSTQNKN</sequence>
<dbReference type="SUPFAM" id="SSF158379">
    <property type="entry name" value="YqgQ-like"/>
    <property type="match status" value="1"/>
</dbReference>
<protein>
    <submittedName>
        <fullName evidence="1">YqgQ family protein</fullName>
    </submittedName>
</protein>
<evidence type="ECO:0000313" key="2">
    <source>
        <dbReference type="Proteomes" id="UP000535491"/>
    </source>
</evidence>
<evidence type="ECO:0000313" key="1">
    <source>
        <dbReference type="EMBL" id="MBA4492791.1"/>
    </source>
</evidence>
<dbReference type="RefSeq" id="WP_181750026.1">
    <property type="nucleotide sequence ID" value="NZ_JACEIQ010000001.1"/>
</dbReference>
<dbReference type="InterPro" id="IPR023164">
    <property type="entry name" value="YqgQ-like_sf"/>
</dbReference>
<keyword evidence="2" id="KW-1185">Reference proteome</keyword>
<accession>A0A7W1WN09</accession>
<comment type="caution">
    <text evidence="1">The sequence shown here is derived from an EMBL/GenBank/DDBJ whole genome shotgun (WGS) entry which is preliminary data.</text>
</comment>
<dbReference type="Gene3D" id="1.10.287.760">
    <property type="entry name" value="YqgQ-like"/>
    <property type="match status" value="1"/>
</dbReference>
<name>A0A7W1WN09_9BACL</name>
<dbReference type="Pfam" id="PF06014">
    <property type="entry name" value="YqgQ-like"/>
    <property type="match status" value="1"/>
</dbReference>
<dbReference type="EMBL" id="JACEIQ010000001">
    <property type="protein sequence ID" value="MBA4492791.1"/>
    <property type="molecule type" value="Genomic_DNA"/>
</dbReference>
<dbReference type="AlphaFoldDB" id="A0A7W1WN09"/>
<dbReference type="Proteomes" id="UP000535491">
    <property type="component" value="Unassembled WGS sequence"/>
</dbReference>
<gene>
    <name evidence="1" type="ORF">H1191_00495</name>
</gene>